<dbReference type="EMBL" id="CM026427">
    <property type="protein sequence ID" value="KAG0570010.1"/>
    <property type="molecule type" value="Genomic_DNA"/>
</dbReference>
<dbReference type="HAMAP" id="MF_00298">
    <property type="entry name" value="Nudix_RppH"/>
    <property type="match status" value="1"/>
</dbReference>
<protein>
    <recommendedName>
        <fullName evidence="3">Nudix hydrolase domain-containing protein</fullName>
    </recommendedName>
</protein>
<dbReference type="Gene3D" id="3.90.79.10">
    <property type="entry name" value="Nucleoside Triphosphate Pyrophosphohydrolase"/>
    <property type="match status" value="1"/>
</dbReference>
<keyword evidence="2" id="KW-0732">Signal</keyword>
<dbReference type="GO" id="GO:0009507">
    <property type="term" value="C:chloroplast"/>
    <property type="evidence" value="ECO:0007669"/>
    <property type="project" value="TreeGrafter"/>
</dbReference>
<feature type="domain" description="Nudix hydrolase" evidence="3">
    <location>
        <begin position="93"/>
        <end position="240"/>
    </location>
</feature>
<dbReference type="InterPro" id="IPR020084">
    <property type="entry name" value="NUDIX_hydrolase_CS"/>
</dbReference>
<evidence type="ECO:0000256" key="1">
    <source>
        <dbReference type="ARBA" id="ARBA00022801"/>
    </source>
</evidence>
<dbReference type="OrthoDB" id="276276at2759"/>
<dbReference type="PROSITE" id="PS51462">
    <property type="entry name" value="NUDIX"/>
    <property type="match status" value="1"/>
</dbReference>
<dbReference type="SUPFAM" id="SSF55811">
    <property type="entry name" value="Nudix"/>
    <property type="match status" value="1"/>
</dbReference>
<dbReference type="InterPro" id="IPR000086">
    <property type="entry name" value="NUDIX_hydrolase_dom"/>
</dbReference>
<sequence>MVMSSRLMLLQALPLPARLYATSTRSSARCLRSGAVASLSYDVNCVAFRRGLGVRGELNPRVKEDGFGGEVRRTFRCSAGSAMACASTDPPPMYRANVGVCLINDENKVFVAQRLDVPGAWQMPQGGIDGDEDPRAAAFRELREETGVTSAEYLGEVAEWLTYDFPPDVKAKLKVLWGTEWNGQAQKWFLFKFTGNVNEINLLGDGSEKPEFSEWKWVPVEDVINHAVEFKKGVYEQAFKHLVKLMK</sequence>
<dbReference type="GO" id="GO:0008893">
    <property type="term" value="F:guanosine-3',5'-bis(diphosphate) 3'-diphosphatase activity"/>
    <property type="evidence" value="ECO:0007669"/>
    <property type="project" value="TreeGrafter"/>
</dbReference>
<dbReference type="CDD" id="cd03671">
    <property type="entry name" value="NUDIX_Ap4A_hydrolase_plant_like"/>
    <property type="match status" value="1"/>
</dbReference>
<name>A0A8T0HFF8_CERPU</name>
<proteinExistence type="inferred from homology"/>
<dbReference type="Pfam" id="PF00293">
    <property type="entry name" value="NUDIX"/>
    <property type="match status" value="1"/>
</dbReference>
<evidence type="ECO:0000256" key="2">
    <source>
        <dbReference type="SAM" id="SignalP"/>
    </source>
</evidence>
<evidence type="ECO:0000313" key="5">
    <source>
        <dbReference type="Proteomes" id="UP000822688"/>
    </source>
</evidence>
<gene>
    <name evidence="4" type="ORF">KC19_6G132300</name>
</gene>
<dbReference type="GO" id="GO:0034432">
    <property type="term" value="F:bis(5'-adenosyl)-pentaphosphatase activity"/>
    <property type="evidence" value="ECO:0007669"/>
    <property type="project" value="TreeGrafter"/>
</dbReference>
<dbReference type="PANTHER" id="PTHR11839:SF22">
    <property type="entry name" value="NUDIX HYDROLASE 26, CHLOROPLASTIC"/>
    <property type="match status" value="1"/>
</dbReference>
<dbReference type="InterPro" id="IPR015797">
    <property type="entry name" value="NUDIX_hydrolase-like_dom_sf"/>
</dbReference>
<dbReference type="Proteomes" id="UP000822688">
    <property type="component" value="Chromosome 6"/>
</dbReference>
<accession>A0A8T0HFF8</accession>
<evidence type="ECO:0000313" key="4">
    <source>
        <dbReference type="EMBL" id="KAG0570010.1"/>
    </source>
</evidence>
<dbReference type="InterPro" id="IPR022927">
    <property type="entry name" value="RppH"/>
</dbReference>
<organism evidence="4 5">
    <name type="scientific">Ceratodon purpureus</name>
    <name type="common">Fire moss</name>
    <name type="synonym">Dicranum purpureum</name>
    <dbReference type="NCBI Taxonomy" id="3225"/>
    <lineage>
        <taxon>Eukaryota</taxon>
        <taxon>Viridiplantae</taxon>
        <taxon>Streptophyta</taxon>
        <taxon>Embryophyta</taxon>
        <taxon>Bryophyta</taxon>
        <taxon>Bryophytina</taxon>
        <taxon>Bryopsida</taxon>
        <taxon>Dicranidae</taxon>
        <taxon>Pseudoditrichales</taxon>
        <taxon>Ditrichaceae</taxon>
        <taxon>Ceratodon</taxon>
    </lineage>
</organism>
<dbReference type="GO" id="GO:0006753">
    <property type="term" value="P:nucleoside phosphate metabolic process"/>
    <property type="evidence" value="ECO:0007669"/>
    <property type="project" value="TreeGrafter"/>
</dbReference>
<dbReference type="AlphaFoldDB" id="A0A8T0HFF8"/>
<dbReference type="NCBIfam" id="NF001936">
    <property type="entry name" value="PRK00714.1-3"/>
    <property type="match status" value="1"/>
</dbReference>
<dbReference type="NCBIfam" id="NF001938">
    <property type="entry name" value="PRK00714.1-5"/>
    <property type="match status" value="1"/>
</dbReference>
<dbReference type="PANTHER" id="PTHR11839">
    <property type="entry name" value="UDP/ADP-SUGAR PYROPHOSPHATASE"/>
    <property type="match status" value="1"/>
</dbReference>
<keyword evidence="1" id="KW-0378">Hydrolase</keyword>
<feature type="signal peptide" evidence="2">
    <location>
        <begin position="1"/>
        <end position="21"/>
    </location>
</feature>
<comment type="caution">
    <text evidence="4">The sequence shown here is derived from an EMBL/GenBank/DDBJ whole genome shotgun (WGS) entry which is preliminary data.</text>
</comment>
<reference evidence="4 5" key="1">
    <citation type="submission" date="2020-06" db="EMBL/GenBank/DDBJ databases">
        <title>WGS assembly of Ceratodon purpureus strain R40.</title>
        <authorList>
            <person name="Carey S.B."/>
            <person name="Jenkins J."/>
            <person name="Shu S."/>
            <person name="Lovell J.T."/>
            <person name="Sreedasyam A."/>
            <person name="Maumus F."/>
            <person name="Tiley G.P."/>
            <person name="Fernandez-Pozo N."/>
            <person name="Barry K."/>
            <person name="Chen C."/>
            <person name="Wang M."/>
            <person name="Lipzen A."/>
            <person name="Daum C."/>
            <person name="Saski C.A."/>
            <person name="Payton A.C."/>
            <person name="Mcbreen J.C."/>
            <person name="Conrad R.E."/>
            <person name="Kollar L.M."/>
            <person name="Olsson S."/>
            <person name="Huttunen S."/>
            <person name="Landis J.B."/>
            <person name="Wickett N.J."/>
            <person name="Johnson M.G."/>
            <person name="Rensing S.A."/>
            <person name="Grimwood J."/>
            <person name="Schmutz J."/>
            <person name="Mcdaniel S.F."/>
        </authorList>
    </citation>
    <scope>NUCLEOTIDE SEQUENCE [LARGE SCALE GENOMIC DNA]</scope>
    <source>
        <strain evidence="4 5">R40</strain>
    </source>
</reference>
<dbReference type="GO" id="GO:0019693">
    <property type="term" value="P:ribose phosphate metabolic process"/>
    <property type="evidence" value="ECO:0007669"/>
    <property type="project" value="TreeGrafter"/>
</dbReference>
<keyword evidence="5" id="KW-1185">Reference proteome</keyword>
<feature type="chain" id="PRO_5035727176" description="Nudix hydrolase domain-containing protein" evidence="2">
    <location>
        <begin position="22"/>
        <end position="247"/>
    </location>
</feature>
<dbReference type="PROSITE" id="PS00893">
    <property type="entry name" value="NUDIX_BOX"/>
    <property type="match status" value="1"/>
</dbReference>
<evidence type="ECO:0000259" key="3">
    <source>
        <dbReference type="PROSITE" id="PS51462"/>
    </source>
</evidence>